<dbReference type="VEuPathDB" id="ToxoDB:cyc_07778"/>
<gene>
    <name evidence="1" type="ORF">cyc_07778</name>
</gene>
<name>A0A1D3D066_9EIME</name>
<reference evidence="1 2" key="1">
    <citation type="journal article" date="2016" name="BMC Genomics">
        <title>Comparative genomics reveals Cyclospora cayetanensis possesses coccidia-like metabolism and invasion components but unique surface antigens.</title>
        <authorList>
            <person name="Liu S."/>
            <person name="Wang L."/>
            <person name="Zheng H."/>
            <person name="Xu Z."/>
            <person name="Roellig D.M."/>
            <person name="Li N."/>
            <person name="Frace M.A."/>
            <person name="Tang K."/>
            <person name="Arrowood M.J."/>
            <person name="Moss D.M."/>
            <person name="Zhang L."/>
            <person name="Feng Y."/>
            <person name="Xiao L."/>
        </authorList>
    </citation>
    <scope>NUCLEOTIDE SEQUENCE [LARGE SCALE GENOMIC DNA]</scope>
    <source>
        <strain evidence="1 2">CHN_HEN01</strain>
    </source>
</reference>
<keyword evidence="2" id="KW-1185">Reference proteome</keyword>
<evidence type="ECO:0000313" key="1">
    <source>
        <dbReference type="EMBL" id="OEH76815.1"/>
    </source>
</evidence>
<sequence length="107" mass="11261">MASLAPKWCLGGAVLGSGSVQRRRAAVALQPLEQLALHTCKKPLEESLSNSFCLQRAPSKGGPSGGREGVRGEEVSEESAALSWWVLLAPAALGASRRGRMLLFAAF</sequence>
<protein>
    <submittedName>
        <fullName evidence="1">Uncharacterized protein</fullName>
    </submittedName>
</protein>
<evidence type="ECO:0000313" key="2">
    <source>
        <dbReference type="Proteomes" id="UP000095192"/>
    </source>
</evidence>
<organism evidence="1 2">
    <name type="scientific">Cyclospora cayetanensis</name>
    <dbReference type="NCBI Taxonomy" id="88456"/>
    <lineage>
        <taxon>Eukaryota</taxon>
        <taxon>Sar</taxon>
        <taxon>Alveolata</taxon>
        <taxon>Apicomplexa</taxon>
        <taxon>Conoidasida</taxon>
        <taxon>Coccidia</taxon>
        <taxon>Eucoccidiorida</taxon>
        <taxon>Eimeriorina</taxon>
        <taxon>Eimeriidae</taxon>
        <taxon>Cyclospora</taxon>
    </lineage>
</organism>
<dbReference type="InParanoid" id="A0A1D3D066"/>
<dbReference type="AlphaFoldDB" id="A0A1D3D066"/>
<proteinExistence type="predicted"/>
<accession>A0A1D3D066</accession>
<comment type="caution">
    <text evidence="1">The sequence shown here is derived from an EMBL/GenBank/DDBJ whole genome shotgun (WGS) entry which is preliminary data.</text>
</comment>
<dbReference type="EMBL" id="JROU02001317">
    <property type="protein sequence ID" value="OEH76815.1"/>
    <property type="molecule type" value="Genomic_DNA"/>
</dbReference>
<dbReference type="Proteomes" id="UP000095192">
    <property type="component" value="Unassembled WGS sequence"/>
</dbReference>